<organism evidence="2 3">
    <name type="scientific">Diversispora eburnea</name>
    <dbReference type="NCBI Taxonomy" id="1213867"/>
    <lineage>
        <taxon>Eukaryota</taxon>
        <taxon>Fungi</taxon>
        <taxon>Fungi incertae sedis</taxon>
        <taxon>Mucoromycota</taxon>
        <taxon>Glomeromycotina</taxon>
        <taxon>Glomeromycetes</taxon>
        <taxon>Diversisporales</taxon>
        <taxon>Diversisporaceae</taxon>
        <taxon>Diversispora</taxon>
    </lineage>
</organism>
<evidence type="ECO:0000259" key="1">
    <source>
        <dbReference type="Pfam" id="PF00651"/>
    </source>
</evidence>
<comment type="caution">
    <text evidence="2">The sequence shown here is derived from an EMBL/GenBank/DDBJ whole genome shotgun (WGS) entry which is preliminary data.</text>
</comment>
<dbReference type="InterPro" id="IPR000210">
    <property type="entry name" value="BTB/POZ_dom"/>
</dbReference>
<evidence type="ECO:0000313" key="3">
    <source>
        <dbReference type="Proteomes" id="UP000789706"/>
    </source>
</evidence>
<dbReference type="Gene3D" id="3.30.710.10">
    <property type="entry name" value="Potassium Channel Kv1.1, Chain A"/>
    <property type="match status" value="1"/>
</dbReference>
<gene>
    <name evidence="2" type="ORF">DEBURN_LOCUS4995</name>
</gene>
<dbReference type="CDD" id="cd18186">
    <property type="entry name" value="BTB_POZ_ZBTB_KLHL-like"/>
    <property type="match status" value="1"/>
</dbReference>
<evidence type="ECO:0000313" key="2">
    <source>
        <dbReference type="EMBL" id="CAG8507372.1"/>
    </source>
</evidence>
<keyword evidence="3" id="KW-1185">Reference proteome</keyword>
<protein>
    <submittedName>
        <fullName evidence="2">4272_t:CDS:1</fullName>
    </submittedName>
</protein>
<sequence length="205" mass="23931">MGLASKVFQDMFDCATPSSQNDYNNNNGIYDKIPELTLEGESTALTFEDVLSFIYPNTFIPIGWNNVSEFLRIADKYMMDSVLSASKTFLEREFRKKPLYALYLADIYLFREIYKESTKLVFEKFPDYKRTNLFQELSIITRSKLINQYTKYTNALQKLSKIDFTSGYLHCTECSSSLNHNNEINKKFSERVRQSIYGSSTFEKI</sequence>
<dbReference type="EMBL" id="CAJVPK010000415">
    <property type="protein sequence ID" value="CAG8507372.1"/>
    <property type="molecule type" value="Genomic_DNA"/>
</dbReference>
<feature type="domain" description="BTB" evidence="1">
    <location>
        <begin position="4"/>
        <end position="91"/>
    </location>
</feature>
<accession>A0A9N8ZUA5</accession>
<dbReference type="InterPro" id="IPR011333">
    <property type="entry name" value="SKP1/BTB/POZ_sf"/>
</dbReference>
<reference evidence="2" key="1">
    <citation type="submission" date="2021-06" db="EMBL/GenBank/DDBJ databases">
        <authorList>
            <person name="Kallberg Y."/>
            <person name="Tangrot J."/>
            <person name="Rosling A."/>
        </authorList>
    </citation>
    <scope>NUCLEOTIDE SEQUENCE</scope>
    <source>
        <strain evidence="2">AZ414A</strain>
    </source>
</reference>
<proteinExistence type="predicted"/>
<dbReference type="OrthoDB" id="2367075at2759"/>
<dbReference type="SUPFAM" id="SSF54695">
    <property type="entry name" value="POZ domain"/>
    <property type="match status" value="1"/>
</dbReference>
<name>A0A9N8ZUA5_9GLOM</name>
<dbReference type="Pfam" id="PF00651">
    <property type="entry name" value="BTB"/>
    <property type="match status" value="1"/>
</dbReference>
<dbReference type="Proteomes" id="UP000789706">
    <property type="component" value="Unassembled WGS sequence"/>
</dbReference>
<dbReference type="AlphaFoldDB" id="A0A9N8ZUA5"/>